<accession>A0A8J2FTH7</accession>
<gene>
    <name evidence="1" type="ORF">MPNT_50110</name>
</gene>
<comment type="caution">
    <text evidence="1">The sequence shown here is derived from an EMBL/GenBank/DDBJ whole genome shotgun (WGS) entry which is preliminary data.</text>
</comment>
<keyword evidence="2" id="KW-1185">Reference proteome</keyword>
<name>A0A8J2FTH7_9BACT</name>
<protein>
    <submittedName>
        <fullName evidence="1">Uncharacterized protein</fullName>
    </submittedName>
</protein>
<evidence type="ECO:0000313" key="1">
    <source>
        <dbReference type="EMBL" id="CAF0702544.1"/>
    </source>
</evidence>
<reference evidence="1" key="1">
    <citation type="submission" date="2021-02" db="EMBL/GenBank/DDBJ databases">
        <authorList>
            <person name="Cremers G."/>
            <person name="Picone N."/>
        </authorList>
    </citation>
    <scope>NUCLEOTIDE SEQUENCE</scope>
    <source>
        <strain evidence="1">PQ17</strain>
    </source>
</reference>
<dbReference type="EMBL" id="CAJNOB010000045">
    <property type="protein sequence ID" value="CAF0702544.1"/>
    <property type="molecule type" value="Genomic_DNA"/>
</dbReference>
<proteinExistence type="predicted"/>
<sequence length="122" mass="13877">MDPNERTDDIVRDLYEEIVTLCPLYAKKSAQKRAQEGARSDCMSKLPFLTYSTPFPGDDRTGGVAYRLCGALRAGGAEFFCQMRVRVSLKKRKGFFPPRFSLAVPEFHALRVRAQRKGRWDG</sequence>
<dbReference type="Proteomes" id="UP000663859">
    <property type="component" value="Unassembled WGS sequence"/>
</dbReference>
<dbReference type="AlphaFoldDB" id="A0A8J2FTH7"/>
<organism evidence="1 2">
    <name type="scientific">Candidatus Methylacidithermus pantelleriae</name>
    <dbReference type="NCBI Taxonomy" id="2744239"/>
    <lineage>
        <taxon>Bacteria</taxon>
        <taxon>Pseudomonadati</taxon>
        <taxon>Verrucomicrobiota</taxon>
        <taxon>Methylacidiphilae</taxon>
        <taxon>Methylacidiphilales</taxon>
        <taxon>Methylacidiphilaceae</taxon>
        <taxon>Candidatus Methylacidithermus</taxon>
    </lineage>
</organism>
<evidence type="ECO:0000313" key="2">
    <source>
        <dbReference type="Proteomes" id="UP000663859"/>
    </source>
</evidence>